<comment type="caution">
    <text evidence="1">The sequence shown here is derived from an EMBL/GenBank/DDBJ whole genome shotgun (WGS) entry which is preliminary data.</text>
</comment>
<name>A0A0F9QFI7_9ZZZZ</name>
<gene>
    <name evidence="1" type="ORF">LCGC14_1020890</name>
</gene>
<evidence type="ECO:0008006" key="2">
    <source>
        <dbReference type="Google" id="ProtNLM"/>
    </source>
</evidence>
<accession>A0A0F9QFI7</accession>
<dbReference type="AlphaFoldDB" id="A0A0F9QFI7"/>
<sequence>MLWHIEQDYPCWVRKDVCEIIAGDYVPAGFLGERMVFPAPWTPEPRELPANVTPWDSCDTHCAGFKTLEDGTPDPRRPDGWHLDDGRGELCKYGSGYNVMLQQAVLEGYNPIYLLGADLGYVGRDGLESPDPDHFHPEYNTRWADRARARMDNETQIDMHQHAKAWCDERNIQVLNATLGGELEVYPRVDFEELFQ</sequence>
<protein>
    <recommendedName>
        <fullName evidence="2">DUF115 domain-containing protein</fullName>
    </recommendedName>
</protein>
<evidence type="ECO:0000313" key="1">
    <source>
        <dbReference type="EMBL" id="KKN11996.1"/>
    </source>
</evidence>
<proteinExistence type="predicted"/>
<organism evidence="1">
    <name type="scientific">marine sediment metagenome</name>
    <dbReference type="NCBI Taxonomy" id="412755"/>
    <lineage>
        <taxon>unclassified sequences</taxon>
        <taxon>metagenomes</taxon>
        <taxon>ecological metagenomes</taxon>
    </lineage>
</organism>
<reference evidence="1" key="1">
    <citation type="journal article" date="2015" name="Nature">
        <title>Complex archaea that bridge the gap between prokaryotes and eukaryotes.</title>
        <authorList>
            <person name="Spang A."/>
            <person name="Saw J.H."/>
            <person name="Jorgensen S.L."/>
            <person name="Zaremba-Niedzwiedzka K."/>
            <person name="Martijn J."/>
            <person name="Lind A.E."/>
            <person name="van Eijk R."/>
            <person name="Schleper C."/>
            <person name="Guy L."/>
            <person name="Ettema T.J."/>
        </authorList>
    </citation>
    <scope>NUCLEOTIDE SEQUENCE</scope>
</reference>
<dbReference type="EMBL" id="LAZR01004079">
    <property type="protein sequence ID" value="KKN11996.1"/>
    <property type="molecule type" value="Genomic_DNA"/>
</dbReference>